<protein>
    <submittedName>
        <fullName evidence="1">Uncharacterized protein</fullName>
    </submittedName>
</protein>
<evidence type="ECO:0000313" key="1">
    <source>
        <dbReference type="EMBL" id="ONK81487.1"/>
    </source>
</evidence>
<proteinExistence type="predicted"/>
<name>A0A5P1FVI3_ASPOF</name>
<evidence type="ECO:0000313" key="2">
    <source>
        <dbReference type="Proteomes" id="UP000243459"/>
    </source>
</evidence>
<dbReference type="Proteomes" id="UP000243459">
    <property type="component" value="Chromosome 1"/>
</dbReference>
<gene>
    <name evidence="1" type="ORF">A4U43_C01F29650</name>
</gene>
<dbReference type="Gramene" id="ONK81487">
    <property type="protein sequence ID" value="ONK81487"/>
    <property type="gene ID" value="A4U43_C01F29650"/>
</dbReference>
<dbReference type="EMBL" id="CM007381">
    <property type="protein sequence ID" value="ONK81487.1"/>
    <property type="molecule type" value="Genomic_DNA"/>
</dbReference>
<dbReference type="AlphaFoldDB" id="A0A5P1FVI3"/>
<accession>A0A5P1FVI3</accession>
<organism evidence="1 2">
    <name type="scientific">Asparagus officinalis</name>
    <name type="common">Garden asparagus</name>
    <dbReference type="NCBI Taxonomy" id="4686"/>
    <lineage>
        <taxon>Eukaryota</taxon>
        <taxon>Viridiplantae</taxon>
        <taxon>Streptophyta</taxon>
        <taxon>Embryophyta</taxon>
        <taxon>Tracheophyta</taxon>
        <taxon>Spermatophyta</taxon>
        <taxon>Magnoliopsida</taxon>
        <taxon>Liliopsida</taxon>
        <taxon>Asparagales</taxon>
        <taxon>Asparagaceae</taxon>
        <taxon>Asparagoideae</taxon>
        <taxon>Asparagus</taxon>
    </lineage>
</organism>
<keyword evidence="2" id="KW-1185">Reference proteome</keyword>
<sequence length="102" mass="11809">MDNILLQHISFSGNHFMYVHEEVGGMISVNAFFFLSFVTHSGDFELFKLPYGSHAYFVARIDNRSVNVLAHVLICLQSYEYLHMAIFLCQEFCIVGEETLFF</sequence>
<reference evidence="2" key="1">
    <citation type="journal article" date="2017" name="Nat. Commun.">
        <title>The asparagus genome sheds light on the origin and evolution of a young Y chromosome.</title>
        <authorList>
            <person name="Harkess A."/>
            <person name="Zhou J."/>
            <person name="Xu C."/>
            <person name="Bowers J.E."/>
            <person name="Van der Hulst R."/>
            <person name="Ayyampalayam S."/>
            <person name="Mercati F."/>
            <person name="Riccardi P."/>
            <person name="McKain M.R."/>
            <person name="Kakrana A."/>
            <person name="Tang H."/>
            <person name="Ray J."/>
            <person name="Groenendijk J."/>
            <person name="Arikit S."/>
            <person name="Mathioni S.M."/>
            <person name="Nakano M."/>
            <person name="Shan H."/>
            <person name="Telgmann-Rauber A."/>
            <person name="Kanno A."/>
            <person name="Yue Z."/>
            <person name="Chen H."/>
            <person name="Li W."/>
            <person name="Chen Y."/>
            <person name="Xu X."/>
            <person name="Zhang Y."/>
            <person name="Luo S."/>
            <person name="Chen H."/>
            <person name="Gao J."/>
            <person name="Mao Z."/>
            <person name="Pires J.C."/>
            <person name="Luo M."/>
            <person name="Kudrna D."/>
            <person name="Wing R.A."/>
            <person name="Meyers B.C."/>
            <person name="Yi K."/>
            <person name="Kong H."/>
            <person name="Lavrijsen P."/>
            <person name="Sunseri F."/>
            <person name="Falavigna A."/>
            <person name="Ye Y."/>
            <person name="Leebens-Mack J.H."/>
            <person name="Chen G."/>
        </authorList>
    </citation>
    <scope>NUCLEOTIDE SEQUENCE [LARGE SCALE GENOMIC DNA]</scope>
    <source>
        <strain evidence="2">cv. DH0086</strain>
    </source>
</reference>